<dbReference type="RefSeq" id="WP_203944934.1">
    <property type="nucleotide sequence ID" value="NZ_BOOR01000021.1"/>
</dbReference>
<proteinExistence type="inferred from homology"/>
<sequence>MRDTRRARLVIGLLLAAALVLITVDHRATNGTMLAPVRDVASTVFGKVEGASATVTAPITGFFKTLSNAPGAERVITELRKENAQLKNDLYAQRLNRDRIAKLDKMLGLAGLGRYRIVPAQVVARRATPGFEEAVEIDIGSGDGVRADMTVLSGDGLVGRVVHAGPSTSTVVLLTDPALSAGARMEGGNELGVVSGLGEAGGNDNLIKFRMLDSSSPVQVGRRIVSFGSKGSTPYVAGVPIGVVERVDTTPGELTRTAYARPFADLSAIDVVGVVTQAPKRDPRDSVLPPMPKPAAPRPAKAPDARGDQSAQLRQAESERSRSDQAGTDRAGSDETSGTTQSDPTEADRAVPGQVEQRRTEPRPQARPAAPAAPRELVRAHASESPRSGHEPREPAGHAAPGHVEQAGEQRRQDRGA</sequence>
<dbReference type="GO" id="GO:0005886">
    <property type="term" value="C:plasma membrane"/>
    <property type="evidence" value="ECO:0007669"/>
    <property type="project" value="TreeGrafter"/>
</dbReference>
<evidence type="ECO:0000256" key="5">
    <source>
        <dbReference type="SAM" id="Coils"/>
    </source>
</evidence>
<comment type="similarity">
    <text evidence="1">Belongs to the MreC family.</text>
</comment>
<keyword evidence="5" id="KW-0175">Coiled coil</keyword>
<dbReference type="Gene3D" id="2.40.10.340">
    <property type="entry name" value="Rod shape-determining protein MreC, domain 1"/>
    <property type="match status" value="1"/>
</dbReference>
<feature type="compositionally biased region" description="Low complexity" evidence="6">
    <location>
        <begin position="366"/>
        <end position="375"/>
    </location>
</feature>
<keyword evidence="9" id="KW-1185">Reference proteome</keyword>
<evidence type="ECO:0000256" key="6">
    <source>
        <dbReference type="SAM" id="MobiDB-lite"/>
    </source>
</evidence>
<feature type="compositionally biased region" description="Polar residues" evidence="6">
    <location>
        <begin position="334"/>
        <end position="344"/>
    </location>
</feature>
<evidence type="ECO:0000256" key="2">
    <source>
        <dbReference type="ARBA" id="ARBA00013855"/>
    </source>
</evidence>
<dbReference type="PANTHER" id="PTHR34138">
    <property type="entry name" value="CELL SHAPE-DETERMINING PROTEIN MREC"/>
    <property type="match status" value="1"/>
</dbReference>
<keyword evidence="3" id="KW-0133">Cell shape</keyword>
<dbReference type="EMBL" id="BOOR01000021">
    <property type="protein sequence ID" value="GII54715.1"/>
    <property type="molecule type" value="Genomic_DNA"/>
</dbReference>
<dbReference type="InterPro" id="IPR042175">
    <property type="entry name" value="Cell/Rod_MreC_2"/>
</dbReference>
<feature type="compositionally biased region" description="Basic and acidic residues" evidence="6">
    <location>
        <begin position="376"/>
        <end position="396"/>
    </location>
</feature>
<dbReference type="AlphaFoldDB" id="A0A8J3V1Y2"/>
<dbReference type="InterPro" id="IPR007221">
    <property type="entry name" value="MreC"/>
</dbReference>
<protein>
    <recommendedName>
        <fullName evidence="2">Cell shape-determining protein MreC</fullName>
    </recommendedName>
    <alternativeName>
        <fullName evidence="4">Cell shape protein MreC</fullName>
    </alternativeName>
</protein>
<feature type="region of interest" description="Disordered" evidence="6">
    <location>
        <begin position="279"/>
        <end position="417"/>
    </location>
</feature>
<evidence type="ECO:0000256" key="4">
    <source>
        <dbReference type="ARBA" id="ARBA00032089"/>
    </source>
</evidence>
<dbReference type="InterPro" id="IPR042177">
    <property type="entry name" value="Cell/Rod_1"/>
</dbReference>
<gene>
    <name evidence="8" type="ORF">Pth03_31040</name>
</gene>
<organism evidence="8 9">
    <name type="scientific">Planotetraspora thailandica</name>
    <dbReference type="NCBI Taxonomy" id="487172"/>
    <lineage>
        <taxon>Bacteria</taxon>
        <taxon>Bacillati</taxon>
        <taxon>Actinomycetota</taxon>
        <taxon>Actinomycetes</taxon>
        <taxon>Streptosporangiales</taxon>
        <taxon>Streptosporangiaceae</taxon>
        <taxon>Planotetraspora</taxon>
    </lineage>
</organism>
<feature type="compositionally biased region" description="Basic and acidic residues" evidence="6">
    <location>
        <begin position="406"/>
        <end position="417"/>
    </location>
</feature>
<dbReference type="Gene3D" id="2.40.10.350">
    <property type="entry name" value="Rod shape-determining protein MreC, domain 2"/>
    <property type="match status" value="1"/>
</dbReference>
<accession>A0A8J3V1Y2</accession>
<dbReference type="Proteomes" id="UP000605992">
    <property type="component" value="Unassembled WGS sequence"/>
</dbReference>
<dbReference type="Pfam" id="PF04085">
    <property type="entry name" value="MreC"/>
    <property type="match status" value="1"/>
</dbReference>
<dbReference type="InterPro" id="IPR055342">
    <property type="entry name" value="MreC_beta-barrel_core"/>
</dbReference>
<dbReference type="PANTHER" id="PTHR34138:SF1">
    <property type="entry name" value="CELL SHAPE-DETERMINING PROTEIN MREC"/>
    <property type="match status" value="1"/>
</dbReference>
<comment type="caution">
    <text evidence="8">The sequence shown here is derived from an EMBL/GenBank/DDBJ whole genome shotgun (WGS) entry which is preliminary data.</text>
</comment>
<evidence type="ECO:0000313" key="8">
    <source>
        <dbReference type="EMBL" id="GII54715.1"/>
    </source>
</evidence>
<evidence type="ECO:0000256" key="3">
    <source>
        <dbReference type="ARBA" id="ARBA00022960"/>
    </source>
</evidence>
<feature type="coiled-coil region" evidence="5">
    <location>
        <begin position="69"/>
        <end position="96"/>
    </location>
</feature>
<reference evidence="8" key="1">
    <citation type="submission" date="2021-01" db="EMBL/GenBank/DDBJ databases">
        <title>Whole genome shotgun sequence of Planotetraspora thailandica NBRC 104271.</title>
        <authorList>
            <person name="Komaki H."/>
            <person name="Tamura T."/>
        </authorList>
    </citation>
    <scope>NUCLEOTIDE SEQUENCE</scope>
    <source>
        <strain evidence="8">NBRC 104271</strain>
    </source>
</reference>
<evidence type="ECO:0000313" key="9">
    <source>
        <dbReference type="Proteomes" id="UP000605992"/>
    </source>
</evidence>
<dbReference type="GO" id="GO:0008360">
    <property type="term" value="P:regulation of cell shape"/>
    <property type="evidence" value="ECO:0007669"/>
    <property type="project" value="UniProtKB-KW"/>
</dbReference>
<evidence type="ECO:0000256" key="1">
    <source>
        <dbReference type="ARBA" id="ARBA00009369"/>
    </source>
</evidence>
<name>A0A8J3V1Y2_9ACTN</name>
<evidence type="ECO:0000259" key="7">
    <source>
        <dbReference type="Pfam" id="PF04085"/>
    </source>
</evidence>
<feature type="domain" description="Rod shape-determining protein MreC beta-barrel core" evidence="7">
    <location>
        <begin position="126"/>
        <end position="275"/>
    </location>
</feature>